<dbReference type="Pfam" id="PF02724">
    <property type="entry name" value="CDC45"/>
    <property type="match status" value="1"/>
</dbReference>
<evidence type="ECO:0000256" key="1">
    <source>
        <dbReference type="ARBA" id="ARBA00004123"/>
    </source>
</evidence>
<sequence length="719" mass="80034">MPLLHPPAPDLRPSERTYTDAYHSIVSRVRRSGGSGSGGVVIFCGVDVDGLLGARILASLFKQDDVPYRLVPVGGYSELEAKRDEAFASEELHTLILLSLGSLLPLSSYFTLPKGCHLHIIDSHRPWNLQNLFGLDIDVDPDEEGGGQGRIWVWGDGDEASLDGVRKSFEALEYEPSESGSDDDSEEDDDEDDDDDENEDEDEDDADEDEENEENDVGEGRQVGRKRRREGSAVAKKRRKEEKDDRQPRRLPRAVRDAHYDRIQRYYESGTSWGMSVAQTIYLLATILERADNDLLWLAILGITSQYVASRVDRGRYESHHEIFLDEVARLNHEAVGVRVPNPDDRSIARSDELRFMLFRHWNLYDAMLHSGYVAGRMGIWKEKGRKKLQGLLAKMGFSLQQCQQTYAHMDMSLKRSLPDKLDAIAPEYGLVELSYPSFTRAFGFQLASLSAADAVEGLCALLEAAVGVRMEVEKEGGRGGGEWFGGTRMWNVGGGVGVGSREANAAAIGGAEDKENVNPRRGAAAQDAPTETQEKKKEQAWHVSNFWIAYDACEDIALLRKSLPLAMSLHKSIIRQGSSLLDKVTIRQLRTFRFAAMKEGPDLKLFCHPSTLSRLALWLVDATRDKWAEKDARKGKQPKSLPFVVACLNEEKETYLVVGVTGAPEFGDVRKNKFGLAFQQAAEESGAGAKHDMFDTSVVEVRQADLQGFIESLHLLAA</sequence>
<evidence type="ECO:0000256" key="5">
    <source>
        <dbReference type="ARBA" id="ARBA00023306"/>
    </source>
</evidence>
<dbReference type="AlphaFoldDB" id="A0A427YQX3"/>
<reference evidence="7 8" key="1">
    <citation type="submission" date="2018-11" db="EMBL/GenBank/DDBJ databases">
        <title>Genome sequence of Saitozyma podzolica DSM 27192.</title>
        <authorList>
            <person name="Aliyu H."/>
            <person name="Gorte O."/>
            <person name="Ochsenreither K."/>
        </authorList>
    </citation>
    <scope>NUCLEOTIDE SEQUENCE [LARGE SCALE GENOMIC DNA]</scope>
    <source>
        <strain evidence="7 8">DSM 27192</strain>
    </source>
</reference>
<evidence type="ECO:0000256" key="6">
    <source>
        <dbReference type="SAM" id="MobiDB-lite"/>
    </source>
</evidence>
<dbReference type="STRING" id="1890683.A0A427YQX3"/>
<dbReference type="GO" id="GO:0031261">
    <property type="term" value="C:DNA replication preinitiation complex"/>
    <property type="evidence" value="ECO:0007669"/>
    <property type="project" value="TreeGrafter"/>
</dbReference>
<dbReference type="EMBL" id="RSCD01000004">
    <property type="protein sequence ID" value="RSH93508.1"/>
    <property type="molecule type" value="Genomic_DNA"/>
</dbReference>
<comment type="caution">
    <text evidence="7">The sequence shown here is derived from an EMBL/GenBank/DDBJ whole genome shotgun (WGS) entry which is preliminary data.</text>
</comment>
<evidence type="ECO:0008006" key="9">
    <source>
        <dbReference type="Google" id="ProtNLM"/>
    </source>
</evidence>
<dbReference type="OrthoDB" id="10258882at2759"/>
<comment type="similarity">
    <text evidence="2">Belongs to the CDC45 family.</text>
</comment>
<feature type="compositionally biased region" description="Basic residues" evidence="6">
    <location>
        <begin position="223"/>
        <end position="240"/>
    </location>
</feature>
<feature type="region of interest" description="Disordered" evidence="6">
    <location>
        <begin position="510"/>
        <end position="537"/>
    </location>
</feature>
<keyword evidence="5" id="KW-0131">Cell cycle</keyword>
<dbReference type="GO" id="GO:0000727">
    <property type="term" value="P:double-strand break repair via break-induced replication"/>
    <property type="evidence" value="ECO:0007669"/>
    <property type="project" value="TreeGrafter"/>
</dbReference>
<keyword evidence="3" id="KW-0235">DNA replication</keyword>
<accession>A0A427YQX3</accession>
<feature type="region of interest" description="Disordered" evidence="6">
    <location>
        <begin position="172"/>
        <end position="255"/>
    </location>
</feature>
<proteinExistence type="inferred from homology"/>
<feature type="compositionally biased region" description="Basic and acidic residues" evidence="6">
    <location>
        <begin position="241"/>
        <end position="255"/>
    </location>
</feature>
<dbReference type="GO" id="GO:0003697">
    <property type="term" value="F:single-stranded DNA binding"/>
    <property type="evidence" value="ECO:0007669"/>
    <property type="project" value="TreeGrafter"/>
</dbReference>
<feature type="compositionally biased region" description="Acidic residues" evidence="6">
    <location>
        <begin position="172"/>
        <end position="217"/>
    </location>
</feature>
<dbReference type="GO" id="GO:0003682">
    <property type="term" value="F:chromatin binding"/>
    <property type="evidence" value="ECO:0007669"/>
    <property type="project" value="TreeGrafter"/>
</dbReference>
<evidence type="ECO:0000313" key="7">
    <source>
        <dbReference type="EMBL" id="RSH93508.1"/>
    </source>
</evidence>
<dbReference type="PANTHER" id="PTHR10507">
    <property type="entry name" value="CDC45-RELATED PROTEIN"/>
    <property type="match status" value="1"/>
</dbReference>
<keyword evidence="8" id="KW-1185">Reference proteome</keyword>
<organism evidence="7 8">
    <name type="scientific">Saitozyma podzolica</name>
    <dbReference type="NCBI Taxonomy" id="1890683"/>
    <lineage>
        <taxon>Eukaryota</taxon>
        <taxon>Fungi</taxon>
        <taxon>Dikarya</taxon>
        <taxon>Basidiomycota</taxon>
        <taxon>Agaricomycotina</taxon>
        <taxon>Tremellomycetes</taxon>
        <taxon>Tremellales</taxon>
        <taxon>Trimorphomycetaceae</taxon>
        <taxon>Saitozyma</taxon>
    </lineage>
</organism>
<dbReference type="GO" id="GO:0006270">
    <property type="term" value="P:DNA replication initiation"/>
    <property type="evidence" value="ECO:0007669"/>
    <property type="project" value="InterPro"/>
</dbReference>
<evidence type="ECO:0000256" key="4">
    <source>
        <dbReference type="ARBA" id="ARBA00023242"/>
    </source>
</evidence>
<dbReference type="GO" id="GO:0003688">
    <property type="term" value="F:DNA replication origin binding"/>
    <property type="evidence" value="ECO:0007669"/>
    <property type="project" value="TreeGrafter"/>
</dbReference>
<dbReference type="GO" id="GO:1902977">
    <property type="term" value="P:mitotic DNA replication preinitiation complex assembly"/>
    <property type="evidence" value="ECO:0007669"/>
    <property type="project" value="TreeGrafter"/>
</dbReference>
<comment type="subcellular location">
    <subcellularLocation>
        <location evidence="1">Nucleus</location>
    </subcellularLocation>
</comment>
<dbReference type="InterPro" id="IPR003874">
    <property type="entry name" value="CDC45"/>
</dbReference>
<evidence type="ECO:0000256" key="3">
    <source>
        <dbReference type="ARBA" id="ARBA00022705"/>
    </source>
</evidence>
<gene>
    <name evidence="7" type="ORF">EHS25_007864</name>
</gene>
<name>A0A427YQX3_9TREE</name>
<dbReference type="Proteomes" id="UP000279259">
    <property type="component" value="Unassembled WGS sequence"/>
</dbReference>
<dbReference type="PANTHER" id="PTHR10507:SF0">
    <property type="entry name" value="CELL DIVISION CONTROL PROTEIN 45 HOMOLOG"/>
    <property type="match status" value="1"/>
</dbReference>
<evidence type="ECO:0000256" key="2">
    <source>
        <dbReference type="ARBA" id="ARBA00010727"/>
    </source>
</evidence>
<evidence type="ECO:0000313" key="8">
    <source>
        <dbReference type="Proteomes" id="UP000279259"/>
    </source>
</evidence>
<protein>
    <recommendedName>
        <fullName evidence="9">Cell division control protein 45</fullName>
    </recommendedName>
</protein>
<keyword evidence="4" id="KW-0539">Nucleus</keyword>